<keyword evidence="2" id="KW-1185">Reference proteome</keyword>
<reference evidence="1 2" key="1">
    <citation type="journal article" date="2022" name="Genome Biol. Evol.">
        <title>The Spruce Budworm Genome: Reconstructing the Evolutionary History of Antifreeze Proteins.</title>
        <authorList>
            <person name="Beliveau C."/>
            <person name="Gagne P."/>
            <person name="Picq S."/>
            <person name="Vernygora O."/>
            <person name="Keeling C.I."/>
            <person name="Pinkney K."/>
            <person name="Doucet D."/>
            <person name="Wen F."/>
            <person name="Johnston J.S."/>
            <person name="Maaroufi H."/>
            <person name="Boyle B."/>
            <person name="Laroche J."/>
            <person name="Dewar K."/>
            <person name="Juretic N."/>
            <person name="Blackburn G."/>
            <person name="Nisole A."/>
            <person name="Brunet B."/>
            <person name="Brandao M."/>
            <person name="Lumley L."/>
            <person name="Duan J."/>
            <person name="Quan G."/>
            <person name="Lucarotti C.J."/>
            <person name="Roe A.D."/>
            <person name="Sperling F.A.H."/>
            <person name="Levesque R.C."/>
            <person name="Cusson M."/>
        </authorList>
    </citation>
    <scope>NUCLEOTIDE SEQUENCE [LARGE SCALE GENOMIC DNA]</scope>
    <source>
        <strain evidence="1">Glfc:IPQL:Cfum</strain>
    </source>
</reference>
<comment type="caution">
    <text evidence="1">The sequence shown here is derived from an EMBL/GenBank/DDBJ whole genome shotgun (WGS) entry which is preliminary data.</text>
</comment>
<name>A0ACC0JAD1_CHOFU</name>
<sequence>MVRVQKVERGGEQQAQIVIGRAPGAACGADIYVPVVLVAMQVIHNVIWAMTPRGNAMVIVNGYPFGRDYTRGKLTAWSDLDENYKRQCDGCRQWVCLLARLCARHNDGLEVQALCSYSWYLAYKLKICFSDLGDDTKRLCDGDRQRLLLLPRLYPSDLDENYKRQCDGCRQRVCLLARLCARHNDGLEVQ</sequence>
<protein>
    <submittedName>
        <fullName evidence="1">Uncharacterized protein</fullName>
    </submittedName>
</protein>
<evidence type="ECO:0000313" key="1">
    <source>
        <dbReference type="EMBL" id="KAI8421087.1"/>
    </source>
</evidence>
<organism evidence="1 2">
    <name type="scientific">Choristoneura fumiferana</name>
    <name type="common">Spruce budworm moth</name>
    <name type="synonym">Archips fumiferana</name>
    <dbReference type="NCBI Taxonomy" id="7141"/>
    <lineage>
        <taxon>Eukaryota</taxon>
        <taxon>Metazoa</taxon>
        <taxon>Ecdysozoa</taxon>
        <taxon>Arthropoda</taxon>
        <taxon>Hexapoda</taxon>
        <taxon>Insecta</taxon>
        <taxon>Pterygota</taxon>
        <taxon>Neoptera</taxon>
        <taxon>Endopterygota</taxon>
        <taxon>Lepidoptera</taxon>
        <taxon>Glossata</taxon>
        <taxon>Ditrysia</taxon>
        <taxon>Tortricoidea</taxon>
        <taxon>Tortricidae</taxon>
        <taxon>Tortricinae</taxon>
        <taxon>Choristoneura</taxon>
    </lineage>
</organism>
<evidence type="ECO:0000313" key="2">
    <source>
        <dbReference type="Proteomes" id="UP001064048"/>
    </source>
</evidence>
<dbReference type="EMBL" id="CM046113">
    <property type="protein sequence ID" value="KAI8421087.1"/>
    <property type="molecule type" value="Genomic_DNA"/>
</dbReference>
<accession>A0ACC0JAD1</accession>
<gene>
    <name evidence="1" type="ORF">MSG28_008202</name>
</gene>
<proteinExistence type="predicted"/>
<dbReference type="Proteomes" id="UP001064048">
    <property type="component" value="Chromosome 13"/>
</dbReference>